<reference evidence="5 6" key="1">
    <citation type="submission" date="2015-03" db="EMBL/GenBank/DDBJ databases">
        <title>Genomics and transcriptomics of the oil-accumulating basidiomycete yeast T. oleaginosus allow insights into substrate utilization and the diverse evolutionary trajectories of mating systems in fungi.</title>
        <authorList>
            <consortium name="DOE Joint Genome Institute"/>
            <person name="Kourist R."/>
            <person name="Kracht O."/>
            <person name="Bracharz F."/>
            <person name="Lipzen A."/>
            <person name="Nolan M."/>
            <person name="Ohm R."/>
            <person name="Grigoriev I."/>
            <person name="Sun S."/>
            <person name="Heitman J."/>
            <person name="Bruck T."/>
            <person name="Nowrousian M."/>
        </authorList>
    </citation>
    <scope>NUCLEOTIDE SEQUENCE [LARGE SCALE GENOMIC DNA]</scope>
    <source>
        <strain evidence="5 6">IBC0246</strain>
    </source>
</reference>
<keyword evidence="1 2" id="KW-0694">RNA-binding</keyword>
<name>A0A0J1B2M7_9TREE</name>
<dbReference type="AlphaFoldDB" id="A0A0J1B2M7"/>
<evidence type="ECO:0000256" key="1">
    <source>
        <dbReference type="ARBA" id="ARBA00022884"/>
    </source>
</evidence>
<organism evidence="5 6">
    <name type="scientific">Cutaneotrichosporon oleaginosum</name>
    <dbReference type="NCBI Taxonomy" id="879819"/>
    <lineage>
        <taxon>Eukaryota</taxon>
        <taxon>Fungi</taxon>
        <taxon>Dikarya</taxon>
        <taxon>Basidiomycota</taxon>
        <taxon>Agaricomycotina</taxon>
        <taxon>Tremellomycetes</taxon>
        <taxon>Trichosporonales</taxon>
        <taxon>Trichosporonaceae</taxon>
        <taxon>Cutaneotrichosporon</taxon>
    </lineage>
</organism>
<feature type="compositionally biased region" description="Basic and acidic residues" evidence="3">
    <location>
        <begin position="169"/>
        <end position="184"/>
    </location>
</feature>
<dbReference type="GO" id="GO:0003723">
    <property type="term" value="F:RNA binding"/>
    <property type="evidence" value="ECO:0007669"/>
    <property type="project" value="UniProtKB-UniRule"/>
</dbReference>
<feature type="compositionally biased region" description="Basic and acidic residues" evidence="3">
    <location>
        <begin position="22"/>
        <end position="37"/>
    </location>
</feature>
<dbReference type="PANTHER" id="PTHR48027">
    <property type="entry name" value="HETEROGENEOUS NUCLEAR RIBONUCLEOPROTEIN 87F-RELATED"/>
    <property type="match status" value="1"/>
</dbReference>
<dbReference type="Pfam" id="PF00076">
    <property type="entry name" value="RRM_1"/>
    <property type="match status" value="1"/>
</dbReference>
<dbReference type="InterPro" id="IPR000504">
    <property type="entry name" value="RRM_dom"/>
</dbReference>
<dbReference type="OrthoDB" id="439808at2759"/>
<dbReference type="GeneID" id="28979884"/>
<dbReference type="STRING" id="879819.A0A0J1B2M7"/>
<dbReference type="RefSeq" id="XP_018278340.1">
    <property type="nucleotide sequence ID" value="XM_018419281.1"/>
</dbReference>
<evidence type="ECO:0000256" key="3">
    <source>
        <dbReference type="SAM" id="MobiDB-lite"/>
    </source>
</evidence>
<feature type="compositionally biased region" description="Basic and acidic residues" evidence="3">
    <location>
        <begin position="151"/>
        <end position="162"/>
    </location>
</feature>
<dbReference type="PROSITE" id="PS50102">
    <property type="entry name" value="RRM"/>
    <property type="match status" value="1"/>
</dbReference>
<dbReference type="SUPFAM" id="SSF54928">
    <property type="entry name" value="RNA-binding domain, RBD"/>
    <property type="match status" value="1"/>
</dbReference>
<evidence type="ECO:0000313" key="5">
    <source>
        <dbReference type="EMBL" id="KLT41849.1"/>
    </source>
</evidence>
<keyword evidence="6" id="KW-1185">Reference proteome</keyword>
<protein>
    <submittedName>
        <fullName evidence="5">RNA-binding domain-containing protein</fullName>
    </submittedName>
</protein>
<gene>
    <name evidence="5" type="ORF">CC85DRAFT_105257</name>
</gene>
<feature type="region of interest" description="Disordered" evidence="3">
    <location>
        <begin position="1"/>
        <end position="61"/>
    </location>
</feature>
<feature type="compositionally biased region" description="Basic and acidic residues" evidence="3">
    <location>
        <begin position="191"/>
        <end position="260"/>
    </location>
</feature>
<sequence>MTFHGSYDDVRMIPEPRSSWARSERTPPRRVPRHDAYLETSLTRRSGPPPRPANAPRPEANNVLGVFGLSIRTRERDLEDEFMRFGDVEKVTIVYDQRTDRSRGFGFITMRSTEDATRAIEKLNGIELHGRNIRVDYSATTKPHAPTPGEYRGEKRPLDDRWGGGGGGGRERGGWGRGGDRYGDRWGPGSDRYDDRRGGGGYRDRPYDRPFGRDRDRDGPYGRGGRDRDDDPYGGRARRDEDRERPPFAGGEDRDRERRRSPSPRRRYSASPERRAPPPPADDAPIRY</sequence>
<evidence type="ECO:0000256" key="2">
    <source>
        <dbReference type="PROSITE-ProRule" id="PRU00176"/>
    </source>
</evidence>
<feature type="region of interest" description="Disordered" evidence="3">
    <location>
        <begin position="134"/>
        <end position="288"/>
    </location>
</feature>
<evidence type="ECO:0000313" key="6">
    <source>
        <dbReference type="Proteomes" id="UP000053611"/>
    </source>
</evidence>
<accession>A0A0J1B2M7</accession>
<dbReference type="SMART" id="SM00360">
    <property type="entry name" value="RRM"/>
    <property type="match status" value="1"/>
</dbReference>
<dbReference type="Gene3D" id="3.30.70.330">
    <property type="match status" value="1"/>
</dbReference>
<evidence type="ECO:0000259" key="4">
    <source>
        <dbReference type="PROSITE" id="PS50102"/>
    </source>
</evidence>
<dbReference type="InterPro" id="IPR052462">
    <property type="entry name" value="SLIRP/GR-RBP-like"/>
</dbReference>
<dbReference type="InterPro" id="IPR035979">
    <property type="entry name" value="RBD_domain_sf"/>
</dbReference>
<dbReference type="EMBL" id="KQ087212">
    <property type="protein sequence ID" value="KLT41849.1"/>
    <property type="molecule type" value="Genomic_DNA"/>
</dbReference>
<dbReference type="CDD" id="cd12363">
    <property type="entry name" value="RRM_TRA2"/>
    <property type="match status" value="1"/>
</dbReference>
<dbReference type="InterPro" id="IPR012677">
    <property type="entry name" value="Nucleotide-bd_a/b_plait_sf"/>
</dbReference>
<proteinExistence type="predicted"/>
<feature type="domain" description="RRM" evidence="4">
    <location>
        <begin position="62"/>
        <end position="140"/>
    </location>
</feature>
<dbReference type="Proteomes" id="UP000053611">
    <property type="component" value="Unassembled WGS sequence"/>
</dbReference>
<feature type="compositionally biased region" description="Basic and acidic residues" evidence="3">
    <location>
        <begin position="1"/>
        <end position="14"/>
    </location>
</feature>